<dbReference type="Proteomes" id="UP001217582">
    <property type="component" value="Chromosome 1"/>
</dbReference>
<evidence type="ECO:0000313" key="2">
    <source>
        <dbReference type="EMBL" id="WFD14156.1"/>
    </source>
</evidence>
<name>A0AAJ6CIY3_9BASI</name>
<sequence length="83" mass="9417">MTESDAPQPLGLPSASDAPKAQLHDTIQFEQLGPIVQVNSDGTMSRIPNWHDMTEMEKERTVRILSRRNKERTERLRAEQASS</sequence>
<feature type="region of interest" description="Disordered" evidence="1">
    <location>
        <begin position="1"/>
        <end position="27"/>
    </location>
</feature>
<feature type="region of interest" description="Disordered" evidence="1">
    <location>
        <begin position="61"/>
        <end position="83"/>
    </location>
</feature>
<accession>A0AAJ6CIY3</accession>
<protein>
    <submittedName>
        <fullName evidence="2">Uncharacterized protein</fullName>
    </submittedName>
</protein>
<gene>
    <name evidence="2" type="ORF">MARU1_000154</name>
</gene>
<keyword evidence="3" id="KW-1185">Reference proteome</keyword>
<evidence type="ECO:0000313" key="3">
    <source>
        <dbReference type="Proteomes" id="UP001217582"/>
    </source>
</evidence>
<feature type="compositionally biased region" description="Basic and acidic residues" evidence="1">
    <location>
        <begin position="71"/>
        <end position="83"/>
    </location>
</feature>
<dbReference type="AlphaFoldDB" id="A0AAJ6CIY3"/>
<dbReference type="PANTHER" id="PTHR39474:SF1">
    <property type="entry name" value="FUNGAL SPECIFIC TRANSCRIPTION FACTOR"/>
    <property type="match status" value="1"/>
</dbReference>
<proteinExistence type="predicted"/>
<reference evidence="2 3" key="1">
    <citation type="submission" date="2023-03" db="EMBL/GenBank/DDBJ databases">
        <title>Mating type loci evolution in Malassezia.</title>
        <authorList>
            <person name="Coelho M.A."/>
        </authorList>
    </citation>
    <scope>NUCLEOTIDE SEQUENCE [LARGE SCALE GENOMIC DNA]</scope>
    <source>
        <strain evidence="2 3">CBS 13387</strain>
    </source>
</reference>
<dbReference type="PANTHER" id="PTHR39474">
    <property type="entry name" value="UNNAMED PRODUCT"/>
    <property type="match status" value="1"/>
</dbReference>
<evidence type="ECO:0000256" key="1">
    <source>
        <dbReference type="SAM" id="MobiDB-lite"/>
    </source>
</evidence>
<organism evidence="2 3">
    <name type="scientific">Malassezia arunalokei</name>
    <dbReference type="NCBI Taxonomy" id="1514897"/>
    <lineage>
        <taxon>Eukaryota</taxon>
        <taxon>Fungi</taxon>
        <taxon>Dikarya</taxon>
        <taxon>Basidiomycota</taxon>
        <taxon>Ustilaginomycotina</taxon>
        <taxon>Malasseziomycetes</taxon>
        <taxon>Malasseziales</taxon>
        <taxon>Malasseziaceae</taxon>
        <taxon>Malassezia</taxon>
    </lineage>
</organism>
<dbReference type="EMBL" id="CP119916">
    <property type="protein sequence ID" value="WFD14156.1"/>
    <property type="molecule type" value="Genomic_DNA"/>
</dbReference>